<proteinExistence type="inferred from homology"/>
<evidence type="ECO:0000313" key="5">
    <source>
        <dbReference type="EMBL" id="XBH18099.1"/>
    </source>
</evidence>
<comment type="similarity">
    <text evidence="1">Belongs to the polyphosphate kinase 2 (PPK2) family. Class I subfamily.</text>
</comment>
<dbReference type="PANTHER" id="PTHR34383">
    <property type="entry name" value="POLYPHOSPHATE:AMP PHOSPHOTRANSFERASE-RELATED"/>
    <property type="match status" value="1"/>
</dbReference>
<feature type="domain" description="Polyphosphate kinase-2-related" evidence="4">
    <location>
        <begin position="37"/>
        <end position="257"/>
    </location>
</feature>
<dbReference type="SUPFAM" id="SSF52540">
    <property type="entry name" value="P-loop containing nucleoside triphosphate hydrolases"/>
    <property type="match status" value="1"/>
</dbReference>
<evidence type="ECO:0000256" key="2">
    <source>
        <dbReference type="ARBA" id="ARBA00022679"/>
    </source>
</evidence>
<evidence type="ECO:0000256" key="3">
    <source>
        <dbReference type="ARBA" id="ARBA00022777"/>
    </source>
</evidence>
<organism evidence="5">
    <name type="scientific">Telmatobacter sp. DSM 110680</name>
    <dbReference type="NCBI Taxonomy" id="3036704"/>
    <lineage>
        <taxon>Bacteria</taxon>
        <taxon>Pseudomonadati</taxon>
        <taxon>Acidobacteriota</taxon>
        <taxon>Terriglobia</taxon>
        <taxon>Terriglobales</taxon>
        <taxon>Acidobacteriaceae</taxon>
        <taxon>Telmatobacter</taxon>
    </lineage>
</organism>
<dbReference type="AlphaFoldDB" id="A0AAU7DL98"/>
<name>A0AAU7DL98_9BACT</name>
<dbReference type="InterPro" id="IPR022488">
    <property type="entry name" value="PPK2-related"/>
</dbReference>
<dbReference type="PIRSF" id="PIRSF028756">
    <property type="entry name" value="PPK2_prd"/>
    <property type="match status" value="1"/>
</dbReference>
<reference evidence="5" key="1">
    <citation type="submission" date="2023-03" db="EMBL/GenBank/DDBJ databases">
        <title>Edaphobacter sp.</title>
        <authorList>
            <person name="Huber K.J."/>
            <person name="Papendorf J."/>
            <person name="Pilke C."/>
            <person name="Bunk B."/>
            <person name="Sproeer C."/>
            <person name="Pester M."/>
        </authorList>
    </citation>
    <scope>NUCLEOTIDE SEQUENCE</scope>
    <source>
        <strain evidence="5">DSM 110680</strain>
    </source>
</reference>
<dbReference type="Gene3D" id="3.40.50.300">
    <property type="entry name" value="P-loop containing nucleotide triphosphate hydrolases"/>
    <property type="match status" value="1"/>
</dbReference>
<dbReference type="EMBL" id="CP121196">
    <property type="protein sequence ID" value="XBH18099.1"/>
    <property type="molecule type" value="Genomic_DNA"/>
</dbReference>
<dbReference type="RefSeq" id="WP_348263322.1">
    <property type="nucleotide sequence ID" value="NZ_CP121196.1"/>
</dbReference>
<accession>A0AAU7DL98</accession>
<evidence type="ECO:0000259" key="4">
    <source>
        <dbReference type="Pfam" id="PF03976"/>
    </source>
</evidence>
<dbReference type="GO" id="GO:0008976">
    <property type="term" value="F:polyphosphate kinase activity"/>
    <property type="evidence" value="ECO:0007669"/>
    <property type="project" value="InterPro"/>
</dbReference>
<dbReference type="PANTHER" id="PTHR34383:SF3">
    <property type="entry name" value="POLYPHOSPHATE:AMP PHOSPHOTRANSFERASE"/>
    <property type="match status" value="1"/>
</dbReference>
<protein>
    <submittedName>
        <fullName evidence="5">Polyphosphate kinase 2 family protein</fullName>
    </submittedName>
</protein>
<evidence type="ECO:0000256" key="1">
    <source>
        <dbReference type="ARBA" id="ARBA00009924"/>
    </source>
</evidence>
<dbReference type="InterPro" id="IPR027417">
    <property type="entry name" value="P-loop_NTPase"/>
</dbReference>
<keyword evidence="3 5" id="KW-0418">Kinase</keyword>
<dbReference type="NCBIfam" id="TIGR03709">
    <property type="entry name" value="PPK2_rel_1"/>
    <property type="match status" value="1"/>
</dbReference>
<dbReference type="InterPro" id="IPR016898">
    <property type="entry name" value="Polyphosphate_phosphotransfera"/>
</dbReference>
<keyword evidence="2" id="KW-0808">Transferase</keyword>
<dbReference type="InterPro" id="IPR022300">
    <property type="entry name" value="PPK2-rel_1"/>
</dbReference>
<gene>
    <name evidence="5" type="ORF">P8935_01930</name>
</gene>
<dbReference type="Pfam" id="PF03976">
    <property type="entry name" value="PPK2"/>
    <property type="match status" value="1"/>
</dbReference>
<dbReference type="GO" id="GO:0006797">
    <property type="term" value="P:polyphosphate metabolic process"/>
    <property type="evidence" value="ECO:0007669"/>
    <property type="project" value="InterPro"/>
</dbReference>
<sequence length="291" mass="34092">MTGKHFVEKFRIQPGKPVRLDDFDPAFKGKHGKSHVLRRTQELCAKMGELQQKLFAERKRSLLICLQALDAGGKDGVIKHVIGSMNPEGCDVANFKEPTQEELAHDFLWRVEAKTPKRGEVAIFNRSHYEDVLIVRVHNLVPKEVWSKRYDDINNFERLHIESGTHILKFFLHISKEEQLKRFEQRLDDPTKRWKISESDYSEREYWDDYVRAYEDALAKCNTKDAPWFVIPSDHKWFRDLAVSEIIVATLESMNIQVPKPTVNIEDIRRKYHSAVKKEKGGKSRRHRAKS</sequence>